<keyword evidence="2" id="KW-1185">Reference proteome</keyword>
<dbReference type="EMBL" id="CAKOFQ010006705">
    <property type="protein sequence ID" value="CAH1963040.1"/>
    <property type="molecule type" value="Genomic_DNA"/>
</dbReference>
<gene>
    <name evidence="1" type="ORF">ACAOBT_LOCUS4975</name>
</gene>
<evidence type="ECO:0000313" key="2">
    <source>
        <dbReference type="Proteomes" id="UP001152888"/>
    </source>
</evidence>
<organism evidence="1 2">
    <name type="scientific">Acanthoscelides obtectus</name>
    <name type="common">Bean weevil</name>
    <name type="synonym">Bruchus obtectus</name>
    <dbReference type="NCBI Taxonomy" id="200917"/>
    <lineage>
        <taxon>Eukaryota</taxon>
        <taxon>Metazoa</taxon>
        <taxon>Ecdysozoa</taxon>
        <taxon>Arthropoda</taxon>
        <taxon>Hexapoda</taxon>
        <taxon>Insecta</taxon>
        <taxon>Pterygota</taxon>
        <taxon>Neoptera</taxon>
        <taxon>Endopterygota</taxon>
        <taxon>Coleoptera</taxon>
        <taxon>Polyphaga</taxon>
        <taxon>Cucujiformia</taxon>
        <taxon>Chrysomeloidea</taxon>
        <taxon>Chrysomelidae</taxon>
        <taxon>Bruchinae</taxon>
        <taxon>Bruchini</taxon>
        <taxon>Acanthoscelides</taxon>
    </lineage>
</organism>
<proteinExistence type="predicted"/>
<comment type="caution">
    <text evidence="1">The sequence shown here is derived from an EMBL/GenBank/DDBJ whole genome shotgun (WGS) entry which is preliminary data.</text>
</comment>
<dbReference type="AlphaFoldDB" id="A0A9P0JX79"/>
<reference evidence="1" key="1">
    <citation type="submission" date="2022-03" db="EMBL/GenBank/DDBJ databases">
        <authorList>
            <person name="Sayadi A."/>
        </authorList>
    </citation>
    <scope>NUCLEOTIDE SEQUENCE</scope>
</reference>
<evidence type="ECO:0000313" key="1">
    <source>
        <dbReference type="EMBL" id="CAH1963040.1"/>
    </source>
</evidence>
<accession>A0A9P0JX79</accession>
<sequence>MLFLAWRWSSIYRNYICLVIPEIAPSSNNYIQQYFTPYHMSEEEIRTKEAWIWKLLRLCFCCYLENTGPSLDSSASFLISQSTKLSIKISGVTF</sequence>
<name>A0A9P0JX79_ACAOB</name>
<dbReference type="Proteomes" id="UP001152888">
    <property type="component" value="Unassembled WGS sequence"/>
</dbReference>
<dbReference type="OrthoDB" id="286637at2759"/>
<protein>
    <submittedName>
        <fullName evidence="1">Uncharacterized protein</fullName>
    </submittedName>
</protein>